<dbReference type="Proteomes" id="UP000654075">
    <property type="component" value="Unassembled WGS sequence"/>
</dbReference>
<evidence type="ECO:0000259" key="7">
    <source>
        <dbReference type="Pfam" id="PF07732"/>
    </source>
</evidence>
<keyword evidence="9" id="KW-1185">Reference proteome</keyword>
<dbReference type="GO" id="GO:0016491">
    <property type="term" value="F:oxidoreductase activity"/>
    <property type="evidence" value="ECO:0007669"/>
    <property type="project" value="UniProtKB-KW"/>
</dbReference>
<dbReference type="OrthoDB" id="425648at2759"/>
<dbReference type="SUPFAM" id="SSF49503">
    <property type="entry name" value="Cupredoxins"/>
    <property type="match status" value="3"/>
</dbReference>
<reference evidence="8" key="1">
    <citation type="submission" date="2021-02" db="EMBL/GenBank/DDBJ databases">
        <authorList>
            <person name="Dougan E. K."/>
            <person name="Rhodes N."/>
            <person name="Thang M."/>
            <person name="Chan C."/>
        </authorList>
    </citation>
    <scope>NUCLEOTIDE SEQUENCE</scope>
</reference>
<dbReference type="Pfam" id="PF07732">
    <property type="entry name" value="Cu-oxidase_3"/>
    <property type="match status" value="1"/>
</dbReference>
<dbReference type="Pfam" id="PF00394">
    <property type="entry name" value="Cu-oxidase"/>
    <property type="match status" value="1"/>
</dbReference>
<evidence type="ECO:0000256" key="4">
    <source>
        <dbReference type="SAM" id="Phobius"/>
    </source>
</evidence>
<evidence type="ECO:0000256" key="2">
    <source>
        <dbReference type="ARBA" id="ARBA00022723"/>
    </source>
</evidence>
<organism evidence="8 9">
    <name type="scientific">Polarella glacialis</name>
    <name type="common">Dinoflagellate</name>
    <dbReference type="NCBI Taxonomy" id="89957"/>
    <lineage>
        <taxon>Eukaryota</taxon>
        <taxon>Sar</taxon>
        <taxon>Alveolata</taxon>
        <taxon>Dinophyceae</taxon>
        <taxon>Suessiales</taxon>
        <taxon>Suessiaceae</taxon>
        <taxon>Polarella</taxon>
    </lineage>
</organism>
<dbReference type="PANTHER" id="PTHR11709">
    <property type="entry name" value="MULTI-COPPER OXIDASE"/>
    <property type="match status" value="1"/>
</dbReference>
<evidence type="ECO:0000259" key="6">
    <source>
        <dbReference type="Pfam" id="PF07731"/>
    </source>
</evidence>
<dbReference type="AlphaFoldDB" id="A0A813DL58"/>
<gene>
    <name evidence="8" type="ORF">PGLA1383_LOCUS8140</name>
</gene>
<accession>A0A813DL58</accession>
<dbReference type="InterPro" id="IPR011707">
    <property type="entry name" value="Cu-oxidase-like_N"/>
</dbReference>
<evidence type="ECO:0000313" key="9">
    <source>
        <dbReference type="Proteomes" id="UP000654075"/>
    </source>
</evidence>
<dbReference type="InterPro" id="IPR011706">
    <property type="entry name" value="Cu-oxidase_C"/>
</dbReference>
<comment type="caution">
    <text evidence="8">The sequence shown here is derived from an EMBL/GenBank/DDBJ whole genome shotgun (WGS) entry which is preliminary data.</text>
</comment>
<feature type="domain" description="Plastocyanin-like" evidence="6">
    <location>
        <begin position="482"/>
        <end position="571"/>
    </location>
</feature>
<keyword evidence="3" id="KW-0560">Oxidoreductase</keyword>
<evidence type="ECO:0008006" key="10">
    <source>
        <dbReference type="Google" id="ProtNLM"/>
    </source>
</evidence>
<dbReference type="InterPro" id="IPR001117">
    <property type="entry name" value="Cu-oxidase_2nd"/>
</dbReference>
<proteinExistence type="inferred from homology"/>
<dbReference type="InterPro" id="IPR008972">
    <property type="entry name" value="Cupredoxin"/>
</dbReference>
<dbReference type="GO" id="GO:0005507">
    <property type="term" value="F:copper ion binding"/>
    <property type="evidence" value="ECO:0007669"/>
    <property type="project" value="InterPro"/>
</dbReference>
<evidence type="ECO:0000256" key="1">
    <source>
        <dbReference type="ARBA" id="ARBA00010609"/>
    </source>
</evidence>
<keyword evidence="4" id="KW-0472">Membrane</keyword>
<dbReference type="PROSITE" id="PS00080">
    <property type="entry name" value="MULTICOPPER_OXIDASE2"/>
    <property type="match status" value="1"/>
</dbReference>
<dbReference type="Pfam" id="PF07731">
    <property type="entry name" value="Cu-oxidase_2"/>
    <property type="match status" value="1"/>
</dbReference>
<dbReference type="Gene3D" id="2.60.40.420">
    <property type="entry name" value="Cupredoxins - blue copper proteins"/>
    <property type="match status" value="3"/>
</dbReference>
<evidence type="ECO:0000313" key="8">
    <source>
        <dbReference type="EMBL" id="CAE8589376.1"/>
    </source>
</evidence>
<keyword evidence="4" id="KW-0812">Transmembrane</keyword>
<sequence>MASAPLVAGASVALPSNMASAPDVWDLWKSLQEEKEVTIAFVESGQCAGRPGVGTEVARHLQVSVDLALQLSRGEDAHGSLTSCSTEACTSAFGCGSRDGGIVWQRVHIPAAGLPLREAVVTQSSGGSLQTVLRLSAVRLVGPNISLITRVLNGSVPGPTISILPGDRLSIVLENQLGAPLGRDATNNYHHPNSSNLHVHGLHVNPNAPGDDVMGTIVRPGTSSRFEYKLIPDHSPGTYWAHPHHHGSQVMQAGAGAASALLVRDPPGFLSHQLEALQDHVLVLQNLPRAILQKAAKASGDKLFEVDEWELPQDLWLVNGAPMPVLTMKPLEWHRLRFIMAGVSSWLHMDFGDCQVALLAKDGIYINDFPRFIATITLPPGGRADVVLRCSGEGDQVVQSLAAHGNKDVFVGPLLTLRTLGPVVDAGVLLPWKPLSRPTYLQDLRGELTAPDCRCMTPLGLGGNTKWISGHLYEGPKQYLHQWPQDAVAERVISGVDKHTYHQHTWPFQLQDDPAGADPYFKAGDWHDSYQNIVDSQVTVRFSTVDYSGPEIVHCHILSHSDMGMIGVELVRGHGPDACACDLLGEAKPVALVGLPGGKPGHALMFAAASTFLAMLGIGAATMLQVYQTVSNAADYAELPDGQTSSRMPTEPVNAGLVSMI</sequence>
<dbReference type="EMBL" id="CAJNNV010003666">
    <property type="protein sequence ID" value="CAE8589376.1"/>
    <property type="molecule type" value="Genomic_DNA"/>
</dbReference>
<protein>
    <recommendedName>
        <fullName evidence="10">Multicopper oxidase</fullName>
    </recommendedName>
</protein>
<name>A0A813DL58_POLGL</name>
<feature type="domain" description="Plastocyanin-like" evidence="5">
    <location>
        <begin position="308"/>
        <end position="390"/>
    </location>
</feature>
<dbReference type="InterPro" id="IPR045087">
    <property type="entry name" value="Cu-oxidase_fam"/>
</dbReference>
<comment type="similarity">
    <text evidence="1">Belongs to the multicopper oxidase family.</text>
</comment>
<dbReference type="PANTHER" id="PTHR11709:SF518">
    <property type="entry name" value="MULTICOPPER OXIDASE"/>
    <property type="match status" value="1"/>
</dbReference>
<evidence type="ECO:0000259" key="5">
    <source>
        <dbReference type="Pfam" id="PF00394"/>
    </source>
</evidence>
<dbReference type="InterPro" id="IPR002355">
    <property type="entry name" value="Cu_oxidase_Cu_BS"/>
</dbReference>
<dbReference type="OMA" id="RTRYERY"/>
<keyword evidence="2" id="KW-0479">Metal-binding</keyword>
<feature type="transmembrane region" description="Helical" evidence="4">
    <location>
        <begin position="603"/>
        <end position="624"/>
    </location>
</feature>
<feature type="domain" description="Plastocyanin-like" evidence="7">
    <location>
        <begin position="151"/>
        <end position="266"/>
    </location>
</feature>
<evidence type="ECO:0000256" key="3">
    <source>
        <dbReference type="ARBA" id="ARBA00023002"/>
    </source>
</evidence>
<keyword evidence="4" id="KW-1133">Transmembrane helix</keyword>